<organism evidence="1 2">
    <name type="scientific">Pseudomonas putida</name>
    <name type="common">Arthrobacter siderocapsulatus</name>
    <dbReference type="NCBI Taxonomy" id="303"/>
    <lineage>
        <taxon>Bacteria</taxon>
        <taxon>Pseudomonadati</taxon>
        <taxon>Pseudomonadota</taxon>
        <taxon>Gammaproteobacteria</taxon>
        <taxon>Pseudomonadales</taxon>
        <taxon>Pseudomonadaceae</taxon>
        <taxon>Pseudomonas</taxon>
    </lineage>
</organism>
<reference evidence="1" key="1">
    <citation type="submission" date="2020-12" db="EMBL/GenBank/DDBJ databases">
        <title>Enhanced detection system for hospital associated transmission using whole genome sequencing surveillance.</title>
        <authorList>
            <person name="Harrison L.H."/>
            <person name="Van Tyne D."/>
            <person name="Marsh J.W."/>
            <person name="Griffith M.P."/>
            <person name="Snyder D.J."/>
            <person name="Cooper V.S."/>
            <person name="Mustapha M."/>
        </authorList>
    </citation>
    <scope>NUCLEOTIDE SEQUENCE</scope>
    <source>
        <strain evidence="1">PSB00042</strain>
    </source>
</reference>
<comment type="caution">
    <text evidence="1">The sequence shown here is derived from an EMBL/GenBank/DDBJ whole genome shotgun (WGS) entry which is preliminary data.</text>
</comment>
<dbReference type="AlphaFoldDB" id="A0A8I1JIL1"/>
<evidence type="ECO:0000313" key="1">
    <source>
        <dbReference type="EMBL" id="MBI6882639.1"/>
    </source>
</evidence>
<dbReference type="RefSeq" id="WP_198746250.1">
    <property type="nucleotide sequence ID" value="NZ_JAEHTE010000001.1"/>
</dbReference>
<dbReference type="Proteomes" id="UP000637061">
    <property type="component" value="Unassembled WGS sequence"/>
</dbReference>
<name>A0A8I1JIL1_PSEPU</name>
<accession>A0A8I1JIL1</accession>
<gene>
    <name evidence="1" type="ORF">JEU22_01830</name>
</gene>
<sequence>MRRDDTNIVNATALYKIAQEWYISNPGEQIPRESWDLRVSETGTEIDEYGIYLNEHCIEQTPPRLIPALAAISLGITGDDLLAIITHHEMRPSDLTNAFILGSDVDPDHYTEPDTLQRLKLNMFLINREIINAVSLCSEKSKEFSKGISVTLERPNLKLALLLSKQSIFWPKTYLSARKVTHKQGPSWCHPTKIRVFDNCDFDLSSLSKDEIFDVLDRSGVFHDEYKVENEYDDTFFKHLFSGIDERTEGNYLALMSSINAVTDISDIKMVRRAILKGLQNHDYENEFIDGLSTFIGIEKYLDTNKYSGVLDSANFAISIAKDDRVKESIKDTPTNQAQFIRSILSSPELNTQRIFKEISSAGIRDNFNTCIRNLKWVVQTHGKIQETSMIDCNLMLDIILSKMESYLKERHYDYIGIETDEHKEFVEEDVSVFVSWLNESMEIDYSRLEKFSQKTKVMLVGAGLDIRKIPGITRQSRGHVLSDELGM</sequence>
<dbReference type="EMBL" id="JAEHTE010000001">
    <property type="protein sequence ID" value="MBI6882639.1"/>
    <property type="molecule type" value="Genomic_DNA"/>
</dbReference>
<proteinExistence type="predicted"/>
<protein>
    <submittedName>
        <fullName evidence="1">Uncharacterized protein</fullName>
    </submittedName>
</protein>
<evidence type="ECO:0000313" key="2">
    <source>
        <dbReference type="Proteomes" id="UP000637061"/>
    </source>
</evidence>